<protein>
    <submittedName>
        <fullName evidence="1">Uncharacterized protein</fullName>
    </submittedName>
</protein>
<organism evidence="1 2">
    <name type="scientific">Helicoverpa armigera</name>
    <name type="common">Cotton bollworm</name>
    <name type="synonym">Heliothis armigera</name>
    <dbReference type="NCBI Taxonomy" id="29058"/>
    <lineage>
        <taxon>Eukaryota</taxon>
        <taxon>Metazoa</taxon>
        <taxon>Ecdysozoa</taxon>
        <taxon>Arthropoda</taxon>
        <taxon>Hexapoda</taxon>
        <taxon>Insecta</taxon>
        <taxon>Pterygota</taxon>
        <taxon>Neoptera</taxon>
        <taxon>Endopterygota</taxon>
        <taxon>Lepidoptera</taxon>
        <taxon>Glossata</taxon>
        <taxon>Ditrysia</taxon>
        <taxon>Noctuoidea</taxon>
        <taxon>Noctuidae</taxon>
        <taxon>Heliothinae</taxon>
        <taxon>Helicoverpa</taxon>
    </lineage>
</organism>
<dbReference type="AlphaFoldDB" id="A0A2W1BA20"/>
<dbReference type="EMBL" id="KZ150444">
    <property type="protein sequence ID" value="PZC70854.1"/>
    <property type="molecule type" value="Genomic_DNA"/>
</dbReference>
<dbReference type="Proteomes" id="UP000249218">
    <property type="component" value="Unassembled WGS sequence"/>
</dbReference>
<gene>
    <name evidence="1" type="primary">HaOG214768</name>
    <name evidence="1" type="ORF">B5X24_HaOG214768</name>
</gene>
<accession>A0A2W1BA20</accession>
<sequence>MAPADDNVLNTCKNVETRYPTYWAPGNQSLNRNKRATGWRWGTVYSPWSTRIYSPAGSLLPVIRLRGTDIEAYPW</sequence>
<proteinExistence type="predicted"/>
<name>A0A2W1BA20_HELAM</name>
<reference evidence="1 2" key="1">
    <citation type="journal article" date="2017" name="BMC Biol.">
        <title>Genomic innovations, transcriptional plasticity and gene loss underlying the evolution and divergence of two highly polyphagous and invasive Helicoverpa pest species.</title>
        <authorList>
            <person name="Pearce S.L."/>
            <person name="Clarke D.F."/>
            <person name="East P.D."/>
            <person name="Elfekih S."/>
            <person name="Gordon K.H."/>
            <person name="Jermiin L.S."/>
            <person name="McGaughran A."/>
            <person name="Oakeshott J.G."/>
            <person name="Papanikolaou A."/>
            <person name="Perera O.P."/>
            <person name="Rane R.V."/>
            <person name="Richards S."/>
            <person name="Tay W.T."/>
            <person name="Walsh T.K."/>
            <person name="Anderson A."/>
            <person name="Anderson C.J."/>
            <person name="Asgari S."/>
            <person name="Board P.G."/>
            <person name="Bretschneider A."/>
            <person name="Campbell P.M."/>
            <person name="Chertemps T."/>
            <person name="Christeller J.T."/>
            <person name="Coppin C.W."/>
            <person name="Downes S.J."/>
            <person name="Duan G."/>
            <person name="Farnsworth C.A."/>
            <person name="Good R.T."/>
            <person name="Han L.B."/>
            <person name="Han Y.C."/>
            <person name="Hatje K."/>
            <person name="Horne I."/>
            <person name="Huang Y.P."/>
            <person name="Hughes D.S."/>
            <person name="Jacquin-Joly E."/>
            <person name="James W."/>
            <person name="Jhangiani S."/>
            <person name="Kollmar M."/>
            <person name="Kuwar S.S."/>
            <person name="Li S."/>
            <person name="Liu N.Y."/>
            <person name="Maibeche M.T."/>
            <person name="Miller J.R."/>
            <person name="Montagne N."/>
            <person name="Perry T."/>
            <person name="Qu J."/>
            <person name="Song S.V."/>
            <person name="Sutton G.G."/>
            <person name="Vogel H."/>
            <person name="Walenz B.P."/>
            <person name="Xu W."/>
            <person name="Zhang H.J."/>
            <person name="Zou Z."/>
            <person name="Batterham P."/>
            <person name="Edwards O.R."/>
            <person name="Feyereisen R."/>
            <person name="Gibbs R.A."/>
            <person name="Heckel D.G."/>
            <person name="McGrath A."/>
            <person name="Robin C."/>
            <person name="Scherer S.E."/>
            <person name="Worley K.C."/>
            <person name="Wu Y.D."/>
        </authorList>
    </citation>
    <scope>NUCLEOTIDE SEQUENCE [LARGE SCALE GENOMIC DNA]</scope>
    <source>
        <strain evidence="1">Harm_GR_Male_#8</strain>
        <tissue evidence="1">Whole organism</tissue>
    </source>
</reference>
<keyword evidence="2" id="KW-1185">Reference proteome</keyword>
<evidence type="ECO:0000313" key="1">
    <source>
        <dbReference type="EMBL" id="PZC70854.1"/>
    </source>
</evidence>
<evidence type="ECO:0000313" key="2">
    <source>
        <dbReference type="Proteomes" id="UP000249218"/>
    </source>
</evidence>